<dbReference type="InterPro" id="IPR036237">
    <property type="entry name" value="Xyl_isomerase-like_sf"/>
</dbReference>
<feature type="compositionally biased region" description="Low complexity" evidence="7">
    <location>
        <begin position="589"/>
        <end position="600"/>
    </location>
</feature>
<keyword evidence="9" id="KW-1185">Reference proteome</keyword>
<dbReference type="GO" id="GO:0006289">
    <property type="term" value="P:nucleotide-excision repair"/>
    <property type="evidence" value="ECO:0007669"/>
    <property type="project" value="InterPro"/>
</dbReference>
<dbReference type="SUPFAM" id="SSF51658">
    <property type="entry name" value="Xylose isomerase-like"/>
    <property type="match status" value="1"/>
</dbReference>
<dbReference type="NCBIfam" id="TIGR00629">
    <property type="entry name" value="uvde"/>
    <property type="match status" value="1"/>
</dbReference>
<dbReference type="InterPro" id="IPR004601">
    <property type="entry name" value="UvdE"/>
</dbReference>
<dbReference type="OrthoDB" id="541883at2759"/>
<dbReference type="GO" id="GO:0016787">
    <property type="term" value="F:hydrolase activity"/>
    <property type="evidence" value="ECO:0007669"/>
    <property type="project" value="UniProtKB-KW"/>
</dbReference>
<dbReference type="GO" id="GO:0005739">
    <property type="term" value="C:mitochondrion"/>
    <property type="evidence" value="ECO:0007669"/>
    <property type="project" value="TreeGrafter"/>
</dbReference>
<feature type="compositionally biased region" description="Acidic residues" evidence="7">
    <location>
        <begin position="510"/>
        <end position="520"/>
    </location>
</feature>
<evidence type="ECO:0000256" key="3">
    <source>
        <dbReference type="ARBA" id="ARBA00022763"/>
    </source>
</evidence>
<dbReference type="EMBL" id="ML220167">
    <property type="protein sequence ID" value="TGZ76742.1"/>
    <property type="molecule type" value="Genomic_DNA"/>
</dbReference>
<dbReference type="PANTHER" id="PTHR31290">
    <property type="entry name" value="UV-DAMAGE ENDONUCLEASE"/>
    <property type="match status" value="1"/>
</dbReference>
<sequence>MPKRKLSTPLSDDDDSASAFVPSPQGDDPEGVPAVKKPTAKKPGKKKVNGVKEEEEGEGKEERPPNVDSDYLPLPWKGRIGYACLNTYLRTSSPPIFCSRTCRIDTILKHGHFRNPDGSPGPGLQYVQSLGLQNARDLITLIRWNERYNIKFLRISSEMFPFASHPIYGYDLDFAVPVLREAGRLAIQWGHRLTTHPGQFTQIASPRKEVIEASVKDLEYHCQLLSGLGLEGQADRDAVMILHMGGVFGDKEATLKRFEENYTKRLSEEMKRRLVLENDDVSWSVHDLLPTCESLNIPLVLDYHHHNLIHSPTLRSGTLDLLPLLPRITATWTRKRITQKQHYSEPCAGATTLREMRKHSPRVRVLPPCDPTMDLMIEAKDKEQAVLELYRKYAIYTDFAEVRRFERCDENREVKLRGKKKEEAGNGEKVAVVEESEIGMGGEERRVYWPEGREEWLSPEKKARRKVAEEVKVTIEKEPAEVENGGSTAGKVKNTRSSSTRSKKIKTDPEELEEAEEETTETVAANSKRRGRPPKNEAAEASSSSTTTTTAKKKNTKPNTAVPVVNGTRKSARTRKQLQPAVVDDESLSEQSELSELSDVPFTPDVVQRNTRRGKAVVVES</sequence>
<proteinExistence type="predicted"/>
<keyword evidence="6" id="KW-0234">DNA repair</keyword>
<keyword evidence="4" id="KW-0228">DNA excision</keyword>
<keyword evidence="2 8" id="KW-0255">Endonuclease</keyword>
<evidence type="ECO:0000256" key="5">
    <source>
        <dbReference type="ARBA" id="ARBA00022801"/>
    </source>
</evidence>
<feature type="region of interest" description="Disordered" evidence="7">
    <location>
        <begin position="1"/>
        <end position="70"/>
    </location>
</feature>
<dbReference type="Pfam" id="PF03851">
    <property type="entry name" value="UvdE"/>
    <property type="match status" value="1"/>
</dbReference>
<keyword evidence="1" id="KW-0540">Nuclease</keyword>
<name>A0A4S2MIU4_9PEZI</name>
<evidence type="ECO:0000256" key="2">
    <source>
        <dbReference type="ARBA" id="ARBA00022759"/>
    </source>
</evidence>
<evidence type="ECO:0000313" key="9">
    <source>
        <dbReference type="Proteomes" id="UP000298138"/>
    </source>
</evidence>
<feature type="compositionally biased region" description="Basic residues" evidence="7">
    <location>
        <begin position="38"/>
        <end position="49"/>
    </location>
</feature>
<evidence type="ECO:0000256" key="7">
    <source>
        <dbReference type="SAM" id="MobiDB-lite"/>
    </source>
</evidence>
<organism evidence="8 9">
    <name type="scientific">Ascodesmis nigricans</name>
    <dbReference type="NCBI Taxonomy" id="341454"/>
    <lineage>
        <taxon>Eukaryota</taxon>
        <taxon>Fungi</taxon>
        <taxon>Dikarya</taxon>
        <taxon>Ascomycota</taxon>
        <taxon>Pezizomycotina</taxon>
        <taxon>Pezizomycetes</taxon>
        <taxon>Pezizales</taxon>
        <taxon>Ascodesmidaceae</taxon>
        <taxon>Ascodesmis</taxon>
    </lineage>
</organism>
<feature type="region of interest" description="Disordered" evidence="7">
    <location>
        <begin position="478"/>
        <end position="606"/>
    </location>
</feature>
<accession>A0A4S2MIU4</accession>
<dbReference type="GO" id="GO:0004519">
    <property type="term" value="F:endonuclease activity"/>
    <property type="evidence" value="ECO:0007669"/>
    <property type="project" value="UniProtKB-KW"/>
</dbReference>
<feature type="compositionally biased region" description="Low complexity" evidence="7">
    <location>
        <begin position="539"/>
        <end position="550"/>
    </location>
</feature>
<keyword evidence="5" id="KW-0378">Hydrolase</keyword>
<dbReference type="AlphaFoldDB" id="A0A4S2MIU4"/>
<evidence type="ECO:0000256" key="6">
    <source>
        <dbReference type="ARBA" id="ARBA00023204"/>
    </source>
</evidence>
<evidence type="ECO:0000256" key="1">
    <source>
        <dbReference type="ARBA" id="ARBA00022722"/>
    </source>
</evidence>
<dbReference type="GO" id="GO:0009411">
    <property type="term" value="P:response to UV"/>
    <property type="evidence" value="ECO:0007669"/>
    <property type="project" value="InterPro"/>
</dbReference>
<evidence type="ECO:0000256" key="4">
    <source>
        <dbReference type="ARBA" id="ARBA00022769"/>
    </source>
</evidence>
<reference evidence="8 9" key="1">
    <citation type="submission" date="2019-04" db="EMBL/GenBank/DDBJ databases">
        <title>Comparative genomics and transcriptomics to analyze fruiting body development in filamentous ascomycetes.</title>
        <authorList>
            <consortium name="DOE Joint Genome Institute"/>
            <person name="Lutkenhaus R."/>
            <person name="Traeger S."/>
            <person name="Breuer J."/>
            <person name="Kuo A."/>
            <person name="Lipzen A."/>
            <person name="Pangilinan J."/>
            <person name="Dilworth D."/>
            <person name="Sandor L."/>
            <person name="Poggeler S."/>
            <person name="Barry K."/>
            <person name="Grigoriev I.V."/>
            <person name="Nowrousian M."/>
        </authorList>
    </citation>
    <scope>NUCLEOTIDE SEQUENCE [LARGE SCALE GENOMIC DNA]</scope>
    <source>
        <strain evidence="8 9">CBS 389.68</strain>
    </source>
</reference>
<evidence type="ECO:0000313" key="8">
    <source>
        <dbReference type="EMBL" id="TGZ76742.1"/>
    </source>
</evidence>
<dbReference type="GO" id="GO:0043504">
    <property type="term" value="P:mitochondrial DNA repair"/>
    <property type="evidence" value="ECO:0007669"/>
    <property type="project" value="TreeGrafter"/>
</dbReference>
<dbReference type="Gene3D" id="3.20.20.150">
    <property type="entry name" value="Divalent-metal-dependent TIM barrel enzymes"/>
    <property type="match status" value="1"/>
</dbReference>
<gene>
    <name evidence="8" type="ORF">EX30DRAFT_375214</name>
</gene>
<protein>
    <submittedName>
        <fullName evidence="8">UV-endonuclease UvdE</fullName>
    </submittedName>
</protein>
<dbReference type="Proteomes" id="UP000298138">
    <property type="component" value="Unassembled WGS sequence"/>
</dbReference>
<dbReference type="PANTHER" id="PTHR31290:SF5">
    <property type="entry name" value="UV-DAMAGE ENDONUCLEASE"/>
    <property type="match status" value="1"/>
</dbReference>
<dbReference type="GO" id="GO:0005634">
    <property type="term" value="C:nucleus"/>
    <property type="evidence" value="ECO:0007669"/>
    <property type="project" value="TreeGrafter"/>
</dbReference>
<keyword evidence="3" id="KW-0227">DNA damage</keyword>
<dbReference type="InParanoid" id="A0A4S2MIU4"/>
<dbReference type="STRING" id="341454.A0A4S2MIU4"/>